<dbReference type="AlphaFoldDB" id="A0A840BKC9"/>
<dbReference type="PROSITE" id="PS50931">
    <property type="entry name" value="HTH_LYSR"/>
    <property type="match status" value="1"/>
</dbReference>
<dbReference type="PANTHER" id="PTHR30346">
    <property type="entry name" value="TRANSCRIPTIONAL DUAL REGULATOR HCAR-RELATED"/>
    <property type="match status" value="1"/>
</dbReference>
<evidence type="ECO:0000256" key="3">
    <source>
        <dbReference type="ARBA" id="ARBA00023125"/>
    </source>
</evidence>
<name>A0A840BKC9_9RHOO</name>
<comment type="caution">
    <text evidence="7">The sequence shown here is derived from an EMBL/GenBank/DDBJ whole genome shotgun (WGS) entry which is preliminary data.</text>
</comment>
<protein>
    <submittedName>
        <fullName evidence="7">LysR family hydrogen peroxide-inducible transcriptional activator</fullName>
    </submittedName>
</protein>
<dbReference type="InterPro" id="IPR036390">
    <property type="entry name" value="WH_DNA-bd_sf"/>
</dbReference>
<dbReference type="InterPro" id="IPR005119">
    <property type="entry name" value="LysR_subst-bd"/>
</dbReference>
<dbReference type="InterPro" id="IPR000847">
    <property type="entry name" value="LysR_HTH_N"/>
</dbReference>
<evidence type="ECO:0000256" key="5">
    <source>
        <dbReference type="ARBA" id="ARBA00023163"/>
    </source>
</evidence>
<gene>
    <name evidence="7" type="ORF">GGR36_003061</name>
</gene>
<keyword evidence="2" id="KW-0805">Transcription regulation</keyword>
<dbReference type="InterPro" id="IPR036388">
    <property type="entry name" value="WH-like_DNA-bd_sf"/>
</dbReference>
<dbReference type="Gene3D" id="3.40.190.10">
    <property type="entry name" value="Periplasmic binding protein-like II"/>
    <property type="match status" value="2"/>
</dbReference>
<keyword evidence="5" id="KW-0804">Transcription</keyword>
<dbReference type="FunFam" id="1.10.10.10:FF:000001">
    <property type="entry name" value="LysR family transcriptional regulator"/>
    <property type="match status" value="1"/>
</dbReference>
<dbReference type="PRINTS" id="PR00039">
    <property type="entry name" value="HTHLYSR"/>
</dbReference>
<evidence type="ECO:0000256" key="1">
    <source>
        <dbReference type="ARBA" id="ARBA00009437"/>
    </source>
</evidence>
<organism evidence="7 8">
    <name type="scientific">Niveibacterium umoris</name>
    <dbReference type="NCBI Taxonomy" id="1193620"/>
    <lineage>
        <taxon>Bacteria</taxon>
        <taxon>Pseudomonadati</taxon>
        <taxon>Pseudomonadota</taxon>
        <taxon>Betaproteobacteria</taxon>
        <taxon>Rhodocyclales</taxon>
        <taxon>Rhodocyclaceae</taxon>
        <taxon>Niveibacterium</taxon>
    </lineage>
</organism>
<comment type="similarity">
    <text evidence="1">Belongs to the LysR transcriptional regulatory family.</text>
</comment>
<reference evidence="7 8" key="1">
    <citation type="submission" date="2020-08" db="EMBL/GenBank/DDBJ databases">
        <title>Genomic Encyclopedia of Type Strains, Phase IV (KMG-IV): sequencing the most valuable type-strain genomes for metagenomic binning, comparative biology and taxonomic classification.</title>
        <authorList>
            <person name="Goeker M."/>
        </authorList>
    </citation>
    <scope>NUCLEOTIDE SEQUENCE [LARGE SCALE GENOMIC DNA]</scope>
    <source>
        <strain evidence="7 8">DSM 106739</strain>
    </source>
</reference>
<dbReference type="GO" id="GO:0003700">
    <property type="term" value="F:DNA-binding transcription factor activity"/>
    <property type="evidence" value="ECO:0007669"/>
    <property type="project" value="InterPro"/>
</dbReference>
<proteinExistence type="inferred from homology"/>
<dbReference type="SUPFAM" id="SSF46785">
    <property type="entry name" value="Winged helix' DNA-binding domain"/>
    <property type="match status" value="1"/>
</dbReference>
<evidence type="ECO:0000256" key="4">
    <source>
        <dbReference type="ARBA" id="ARBA00023159"/>
    </source>
</evidence>
<dbReference type="EMBL" id="JACIET010000002">
    <property type="protein sequence ID" value="MBB4013715.1"/>
    <property type="molecule type" value="Genomic_DNA"/>
</dbReference>
<dbReference type="Pfam" id="PF00126">
    <property type="entry name" value="HTH_1"/>
    <property type="match status" value="1"/>
</dbReference>
<dbReference type="SUPFAM" id="SSF53850">
    <property type="entry name" value="Periplasmic binding protein-like II"/>
    <property type="match status" value="1"/>
</dbReference>
<sequence length="307" mass="33543">MTLTDLRYIVALARERHFGRAAEKCHVSQPTLSVAVKKLEDQLGVTLFERSAADVKLTEIGARIVAQAERVLLEAQQVREIAEAGKDPLAGPLRLGVIYTIAPYLLPKLIPLMRERAPRVPLIIQENYTARLAESLKRGELDVIVIALPFVENGIVAQPVYEEPFRVVMPLGHPWAAKEEVAASHLVEEPLLLLGAGNCFRDQVLEACPRCANPSGLQGLQKTLEGSSLETIRHMVATGVGVTVLPSAAADGLNPSQGIVEVRPFADPQPHRVVALAWRVTYPRNGVIDVLRRAMLDTALPGTRPIR</sequence>
<keyword evidence="3" id="KW-0238">DNA-binding</keyword>
<dbReference type="PANTHER" id="PTHR30346:SF26">
    <property type="entry name" value="HYDROGEN PEROXIDE-INDUCIBLE GENES ACTIVATOR"/>
    <property type="match status" value="1"/>
</dbReference>
<accession>A0A840BKC9</accession>
<dbReference type="Gene3D" id="1.10.10.10">
    <property type="entry name" value="Winged helix-like DNA-binding domain superfamily/Winged helix DNA-binding domain"/>
    <property type="match status" value="1"/>
</dbReference>
<feature type="domain" description="HTH lysR-type" evidence="6">
    <location>
        <begin position="1"/>
        <end position="58"/>
    </location>
</feature>
<keyword evidence="8" id="KW-1185">Reference proteome</keyword>
<dbReference type="Pfam" id="PF03466">
    <property type="entry name" value="LysR_substrate"/>
    <property type="match status" value="1"/>
</dbReference>
<evidence type="ECO:0000256" key="2">
    <source>
        <dbReference type="ARBA" id="ARBA00023015"/>
    </source>
</evidence>
<dbReference type="RefSeq" id="WP_183635646.1">
    <property type="nucleotide sequence ID" value="NZ_BAABLE010000005.1"/>
</dbReference>
<evidence type="ECO:0000313" key="8">
    <source>
        <dbReference type="Proteomes" id="UP000561045"/>
    </source>
</evidence>
<evidence type="ECO:0000259" key="6">
    <source>
        <dbReference type="PROSITE" id="PS50931"/>
    </source>
</evidence>
<dbReference type="CDD" id="cd08411">
    <property type="entry name" value="PBP2_OxyR"/>
    <property type="match status" value="1"/>
</dbReference>
<keyword evidence="4" id="KW-0010">Activator</keyword>
<dbReference type="Proteomes" id="UP000561045">
    <property type="component" value="Unassembled WGS sequence"/>
</dbReference>
<dbReference type="GO" id="GO:0003677">
    <property type="term" value="F:DNA binding"/>
    <property type="evidence" value="ECO:0007669"/>
    <property type="project" value="UniProtKB-KW"/>
</dbReference>
<evidence type="ECO:0000313" key="7">
    <source>
        <dbReference type="EMBL" id="MBB4013715.1"/>
    </source>
</evidence>
<dbReference type="GO" id="GO:0032993">
    <property type="term" value="C:protein-DNA complex"/>
    <property type="evidence" value="ECO:0007669"/>
    <property type="project" value="TreeGrafter"/>
</dbReference>